<reference evidence="2 3" key="1">
    <citation type="submission" date="2018-11" db="EMBL/GenBank/DDBJ databases">
        <title>Sequencing the genomes of 1000 actinobacteria strains.</title>
        <authorList>
            <person name="Klenk H.-P."/>
        </authorList>
    </citation>
    <scope>NUCLEOTIDE SEQUENCE [LARGE SCALE GENOMIC DNA]</scope>
    <source>
        <strain evidence="2 3">DSM 44254</strain>
    </source>
</reference>
<evidence type="ECO:0000259" key="1">
    <source>
        <dbReference type="Pfam" id="PF26348"/>
    </source>
</evidence>
<dbReference type="EMBL" id="RJKE01000001">
    <property type="protein sequence ID" value="ROO82945.1"/>
    <property type="molecule type" value="Genomic_DNA"/>
</dbReference>
<proteinExistence type="predicted"/>
<dbReference type="Pfam" id="PF26348">
    <property type="entry name" value="SRA_ScoMcrA"/>
    <property type="match status" value="1"/>
</dbReference>
<organism evidence="2 3">
    <name type="scientific">Actinocorallia herbida</name>
    <dbReference type="NCBI Taxonomy" id="58109"/>
    <lineage>
        <taxon>Bacteria</taxon>
        <taxon>Bacillati</taxon>
        <taxon>Actinomycetota</taxon>
        <taxon>Actinomycetes</taxon>
        <taxon>Streptosporangiales</taxon>
        <taxon>Thermomonosporaceae</taxon>
        <taxon>Actinocorallia</taxon>
    </lineage>
</organism>
<gene>
    <name evidence="2" type="ORF">EDD29_0432</name>
</gene>
<evidence type="ECO:0000313" key="3">
    <source>
        <dbReference type="Proteomes" id="UP000272400"/>
    </source>
</evidence>
<name>A0A3N1CP24_9ACTN</name>
<accession>A0A3N1CP24</accession>
<evidence type="ECO:0000313" key="2">
    <source>
        <dbReference type="EMBL" id="ROO82945.1"/>
    </source>
</evidence>
<dbReference type="RefSeq" id="WP_123661902.1">
    <property type="nucleotide sequence ID" value="NZ_RJKE01000001.1"/>
</dbReference>
<protein>
    <recommendedName>
        <fullName evidence="1">ScoMcrA-like SRA domain-containing protein</fullName>
    </recommendedName>
</protein>
<sequence>MSTQSLELVPGMLTTRAEVATAYGGSRFSGIEVSKKTNMIFIYSDPEAGEEYGYTFDGLAEPDEQGPLYLYTGEGKEDQELTKGNASLHRAREDGRPIHLFVADGVVVNEATGRKTGTKQQRYLGQMMLDEVQPFEMRRAVGPSGERHVIVFRFRPDSAARYPAVFQARDGVRAASKTEQVTLEVEPTSVMEARFAASVQVETEAHHTNETVAKITGGLSTVVRREGELTTAYKDFLVERGHTVKRFQITVAGVAGALMTDLYDVTDNVLYEAKGAARRTDVRLAIGQLLDYRRHIETPPGLRLAVLLPSEPGDDLRDLLQRENIALVTRTADGFAGFPVGI</sequence>
<comment type="caution">
    <text evidence="2">The sequence shown here is derived from an EMBL/GenBank/DDBJ whole genome shotgun (WGS) entry which is preliminary data.</text>
</comment>
<dbReference type="Proteomes" id="UP000272400">
    <property type="component" value="Unassembled WGS sequence"/>
</dbReference>
<dbReference type="AlphaFoldDB" id="A0A3N1CP24"/>
<dbReference type="InterPro" id="IPR058712">
    <property type="entry name" value="SRA_ScoMcrA"/>
</dbReference>
<dbReference type="OrthoDB" id="4939521at2"/>
<keyword evidence="3" id="KW-1185">Reference proteome</keyword>
<feature type="domain" description="ScoMcrA-like SRA" evidence="1">
    <location>
        <begin position="14"/>
        <end position="101"/>
    </location>
</feature>